<dbReference type="Gene3D" id="3.40.1450.10">
    <property type="entry name" value="BPG-independent phosphoglycerate mutase, domain B"/>
    <property type="match status" value="1"/>
</dbReference>
<dbReference type="PIRSF" id="PIRSF001492">
    <property type="entry name" value="IPGAM"/>
    <property type="match status" value="1"/>
</dbReference>
<dbReference type="PANTHER" id="PTHR31637">
    <property type="entry name" value="2,3-BISPHOSPHOGLYCERATE-INDEPENDENT PHOSPHOGLYCERATE MUTASE"/>
    <property type="match status" value="1"/>
</dbReference>
<dbReference type="InterPro" id="IPR036646">
    <property type="entry name" value="PGAM_B_sf"/>
</dbReference>
<dbReference type="GO" id="GO:0004619">
    <property type="term" value="F:phosphoglycerate mutase activity"/>
    <property type="evidence" value="ECO:0007669"/>
    <property type="project" value="UniProtKB-EC"/>
</dbReference>
<dbReference type="InterPro" id="IPR005995">
    <property type="entry name" value="Pgm_bpd_ind"/>
</dbReference>
<dbReference type="EMBL" id="JBHSAY010000003">
    <property type="protein sequence ID" value="MFC4129698.1"/>
    <property type="molecule type" value="Genomic_DNA"/>
</dbReference>
<evidence type="ECO:0000256" key="5">
    <source>
        <dbReference type="ARBA" id="ARBA00022723"/>
    </source>
</evidence>
<gene>
    <name evidence="12" type="primary">gpmI</name>
    <name evidence="12" type="ORF">ACFOZ4_03675</name>
</gene>
<sequence length="555" mass="60364">MPDLEKSQLAPHPRLAPPPGPVVLLVMDGVGEGRHDAYDAVSVARTPALDSLRSDAAYRTILAHGPYVGLPSETDMGNSEVGHNTLGAGRIFDQGAKRIDIAVDSGAIWTGTWQEIIAQVTQRGTALHLIGLLSDGNVHSNMTHLAALIGKARDKGVHRLFVHALHDGRDVPDRTAEKYVAEVEQELGAAAQATGGTYRIASGGGRMVTTMDRYEADWRIVERGWQAHVLGAARPFASATEAIEQLRKETPGISDQLLSPYTIVDEDGRPVGAIQDGDCVVFFNFRGDRAIELSWAFTAGADFAGFDRQRVPDVLFAGMTLYDGDTDMPKLRLVEPEPVPDTISELLARTGVTQWAGAETQKFGHVTYFWNGNRSEKFDPATETYFEIPSDQVPFNERPWMKSAETADAIIEAIHSGRFRFIRANFPGGDMVGHTGVFEAAVVAMESVDLAIDRIDRAVKAARGTLVVTADHGNAEDMIERDKQGEPVFLADGTPRWKTAHSTNPIPLIIADYADRDVTFRDDVPKGGLANVASTLIELLGYEAPVEYEPTLLDS</sequence>
<dbReference type="SUPFAM" id="SSF64158">
    <property type="entry name" value="2,3-Bisphosphoglycerate-independent phosphoglycerate mutase, substrate-binding domain"/>
    <property type="match status" value="1"/>
</dbReference>
<dbReference type="Gene3D" id="3.40.720.10">
    <property type="entry name" value="Alkaline Phosphatase, subunit A"/>
    <property type="match status" value="1"/>
</dbReference>
<comment type="pathway">
    <text evidence="3">Carbohydrate degradation; glycolysis; pyruvate from D-glyceraldehyde 3-phosphate: step 3/5.</text>
</comment>
<evidence type="ECO:0000256" key="8">
    <source>
        <dbReference type="ARBA" id="ARBA00023235"/>
    </source>
</evidence>
<comment type="cofactor">
    <cofactor evidence="2">
        <name>Mn(2+)</name>
        <dbReference type="ChEBI" id="CHEBI:29035"/>
    </cofactor>
</comment>
<evidence type="ECO:0000256" key="6">
    <source>
        <dbReference type="ARBA" id="ARBA00023152"/>
    </source>
</evidence>
<organism evidence="12 13">
    <name type="scientific">Hamadaea flava</name>
    <dbReference type="NCBI Taxonomy" id="1742688"/>
    <lineage>
        <taxon>Bacteria</taxon>
        <taxon>Bacillati</taxon>
        <taxon>Actinomycetota</taxon>
        <taxon>Actinomycetes</taxon>
        <taxon>Micromonosporales</taxon>
        <taxon>Micromonosporaceae</taxon>
        <taxon>Hamadaea</taxon>
    </lineage>
</organism>
<dbReference type="RefSeq" id="WP_253759878.1">
    <property type="nucleotide sequence ID" value="NZ_JAMZDZ010000001.1"/>
</dbReference>
<dbReference type="InterPro" id="IPR006124">
    <property type="entry name" value="Metalloenzyme"/>
</dbReference>
<dbReference type="SUPFAM" id="SSF53649">
    <property type="entry name" value="Alkaline phosphatase-like"/>
    <property type="match status" value="1"/>
</dbReference>
<keyword evidence="5" id="KW-0479">Metal-binding</keyword>
<protein>
    <recommendedName>
        <fullName evidence="9">2,3-bisphosphoglycerate-independent phosphoglycerate mutase</fullName>
        <ecNumber evidence="9">5.4.2.12</ecNumber>
    </recommendedName>
</protein>
<evidence type="ECO:0000256" key="1">
    <source>
        <dbReference type="ARBA" id="ARBA00000370"/>
    </source>
</evidence>
<feature type="domain" description="BPG-independent PGAM N-terminal" evidence="11">
    <location>
        <begin position="101"/>
        <end position="323"/>
    </location>
</feature>
<dbReference type="InterPro" id="IPR017850">
    <property type="entry name" value="Alkaline_phosphatase_core_sf"/>
</dbReference>
<dbReference type="PANTHER" id="PTHR31637:SF0">
    <property type="entry name" value="2,3-BISPHOSPHOGLYCERATE-INDEPENDENT PHOSPHOGLYCERATE MUTASE"/>
    <property type="match status" value="1"/>
</dbReference>
<comment type="catalytic activity">
    <reaction evidence="1">
        <text>(2R)-2-phosphoglycerate = (2R)-3-phosphoglycerate</text>
        <dbReference type="Rhea" id="RHEA:15901"/>
        <dbReference type="ChEBI" id="CHEBI:58272"/>
        <dbReference type="ChEBI" id="CHEBI:58289"/>
        <dbReference type="EC" id="5.4.2.12"/>
    </reaction>
</comment>
<evidence type="ECO:0000256" key="2">
    <source>
        <dbReference type="ARBA" id="ARBA00001936"/>
    </source>
</evidence>
<evidence type="ECO:0000259" key="10">
    <source>
        <dbReference type="Pfam" id="PF01676"/>
    </source>
</evidence>
<keyword evidence="7" id="KW-0464">Manganese</keyword>
<proteinExistence type="inferred from homology"/>
<dbReference type="EC" id="5.4.2.12" evidence="9"/>
<name>A0ABV8LGT7_9ACTN</name>
<comment type="caution">
    <text evidence="12">The sequence shown here is derived from an EMBL/GenBank/DDBJ whole genome shotgun (WGS) entry which is preliminary data.</text>
</comment>
<comment type="similarity">
    <text evidence="4">Belongs to the BPG-independent phosphoglycerate mutase family.</text>
</comment>
<keyword evidence="6" id="KW-0324">Glycolysis</keyword>
<dbReference type="Pfam" id="PF06415">
    <property type="entry name" value="iPGM_N"/>
    <property type="match status" value="1"/>
</dbReference>
<evidence type="ECO:0000256" key="9">
    <source>
        <dbReference type="NCBIfam" id="TIGR01307"/>
    </source>
</evidence>
<reference evidence="13" key="1">
    <citation type="journal article" date="2019" name="Int. J. Syst. Evol. Microbiol.">
        <title>The Global Catalogue of Microorganisms (GCM) 10K type strain sequencing project: providing services to taxonomists for standard genome sequencing and annotation.</title>
        <authorList>
            <consortium name="The Broad Institute Genomics Platform"/>
            <consortium name="The Broad Institute Genome Sequencing Center for Infectious Disease"/>
            <person name="Wu L."/>
            <person name="Ma J."/>
        </authorList>
    </citation>
    <scope>NUCLEOTIDE SEQUENCE [LARGE SCALE GENOMIC DNA]</scope>
    <source>
        <strain evidence="13">CGMCC 4.7289</strain>
    </source>
</reference>
<dbReference type="Pfam" id="PF01676">
    <property type="entry name" value="Metalloenzyme"/>
    <property type="match status" value="1"/>
</dbReference>
<keyword evidence="8 12" id="KW-0413">Isomerase</keyword>
<evidence type="ECO:0000313" key="12">
    <source>
        <dbReference type="EMBL" id="MFC4129698.1"/>
    </source>
</evidence>
<accession>A0ABV8LGT7</accession>
<dbReference type="NCBIfam" id="TIGR01307">
    <property type="entry name" value="pgm_bpd_ind"/>
    <property type="match status" value="1"/>
</dbReference>
<dbReference type="Proteomes" id="UP001595816">
    <property type="component" value="Unassembled WGS sequence"/>
</dbReference>
<evidence type="ECO:0000259" key="11">
    <source>
        <dbReference type="Pfam" id="PF06415"/>
    </source>
</evidence>
<evidence type="ECO:0000256" key="4">
    <source>
        <dbReference type="ARBA" id="ARBA00008819"/>
    </source>
</evidence>
<evidence type="ECO:0000313" key="13">
    <source>
        <dbReference type="Proteomes" id="UP001595816"/>
    </source>
</evidence>
<dbReference type="CDD" id="cd16010">
    <property type="entry name" value="iPGM"/>
    <property type="match status" value="1"/>
</dbReference>
<evidence type="ECO:0000256" key="7">
    <source>
        <dbReference type="ARBA" id="ARBA00023211"/>
    </source>
</evidence>
<evidence type="ECO:0000256" key="3">
    <source>
        <dbReference type="ARBA" id="ARBA00004798"/>
    </source>
</evidence>
<dbReference type="InterPro" id="IPR011258">
    <property type="entry name" value="BPG-indep_PGM_N"/>
</dbReference>
<feature type="domain" description="Metalloenzyme" evidence="10">
    <location>
        <begin position="21"/>
        <end position="543"/>
    </location>
</feature>
<keyword evidence="13" id="KW-1185">Reference proteome</keyword>